<dbReference type="EMBL" id="BT133982">
    <property type="protein sequence ID" value="AFK33777.1"/>
    <property type="molecule type" value="mRNA"/>
</dbReference>
<reference evidence="1" key="1">
    <citation type="submission" date="2012-05" db="EMBL/GenBank/DDBJ databases">
        <authorList>
            <person name="Krishnakumar V."/>
            <person name="Cheung F."/>
            <person name="Xiao Y."/>
            <person name="Chan A."/>
            <person name="Moskal W.A."/>
            <person name="Town C.D."/>
        </authorList>
    </citation>
    <scope>NUCLEOTIDE SEQUENCE</scope>
</reference>
<proteinExistence type="evidence at transcript level"/>
<organism evidence="1">
    <name type="scientific">Medicago truncatula</name>
    <name type="common">Barrel medic</name>
    <name type="synonym">Medicago tribuloides</name>
    <dbReference type="NCBI Taxonomy" id="3880"/>
    <lineage>
        <taxon>Eukaryota</taxon>
        <taxon>Viridiplantae</taxon>
        <taxon>Streptophyta</taxon>
        <taxon>Embryophyta</taxon>
        <taxon>Tracheophyta</taxon>
        <taxon>Spermatophyta</taxon>
        <taxon>Magnoliopsida</taxon>
        <taxon>eudicotyledons</taxon>
        <taxon>Gunneridae</taxon>
        <taxon>Pentapetalae</taxon>
        <taxon>rosids</taxon>
        <taxon>fabids</taxon>
        <taxon>Fabales</taxon>
        <taxon>Fabaceae</taxon>
        <taxon>Papilionoideae</taxon>
        <taxon>50 kb inversion clade</taxon>
        <taxon>NPAAA clade</taxon>
        <taxon>Hologalegina</taxon>
        <taxon>IRL clade</taxon>
        <taxon>Trifolieae</taxon>
        <taxon>Medicago</taxon>
    </lineage>
</organism>
<accession>I3S0I5</accession>
<protein>
    <submittedName>
        <fullName evidence="1">Uncharacterized protein</fullName>
    </submittedName>
</protein>
<sequence>MTIRALSLLIFSFNSGSVYCSV</sequence>
<name>I3S0I5_MEDTR</name>
<evidence type="ECO:0000313" key="1">
    <source>
        <dbReference type="EMBL" id="AFK33777.1"/>
    </source>
</evidence>
<dbReference type="AlphaFoldDB" id="I3S0I5"/>